<reference evidence="1 2" key="1">
    <citation type="submission" date="2019-09" db="EMBL/GenBank/DDBJ databases">
        <authorList>
            <person name="Chandra G."/>
            <person name="Truman W A."/>
        </authorList>
    </citation>
    <scope>NUCLEOTIDE SEQUENCE [LARGE SCALE GENOMIC DNA]</scope>
    <source>
        <strain evidence="1">PS710</strain>
    </source>
</reference>
<protein>
    <submittedName>
        <fullName evidence="1">Uncharacterized protein</fullName>
    </submittedName>
</protein>
<sequence length="141" mass="15779">MSLPSEMRLPPAVTPNAESRWHLESLLWEMPEQAREAFLLSQIHGHGRARITAQQSAHRKPPTRRQTLAYLGLILIAGPVGMVWQHAPFEDWNSDDRTLIGEPLVRQAPTDGPLDCSRPLDLRTPTFDCATTAENPSSPRP</sequence>
<accession>A0A5E7F062</accession>
<gene>
    <name evidence="1" type="ORF">PS710_05141</name>
</gene>
<proteinExistence type="predicted"/>
<name>A0A5E7F062_PSEFL</name>
<dbReference type="AlphaFoldDB" id="A0A5E7F062"/>
<dbReference type="RefSeq" id="WP_150766990.1">
    <property type="nucleotide sequence ID" value="NZ_CABVHW010000024.1"/>
</dbReference>
<organism evidence="1 2">
    <name type="scientific">Pseudomonas fluorescens</name>
    <dbReference type="NCBI Taxonomy" id="294"/>
    <lineage>
        <taxon>Bacteria</taxon>
        <taxon>Pseudomonadati</taxon>
        <taxon>Pseudomonadota</taxon>
        <taxon>Gammaproteobacteria</taxon>
        <taxon>Pseudomonadales</taxon>
        <taxon>Pseudomonadaceae</taxon>
        <taxon>Pseudomonas</taxon>
    </lineage>
</organism>
<evidence type="ECO:0000313" key="1">
    <source>
        <dbReference type="EMBL" id="VVO32384.1"/>
    </source>
</evidence>
<dbReference type="EMBL" id="CABVHW010000024">
    <property type="protein sequence ID" value="VVO32384.1"/>
    <property type="molecule type" value="Genomic_DNA"/>
</dbReference>
<dbReference type="Proteomes" id="UP000381093">
    <property type="component" value="Unassembled WGS sequence"/>
</dbReference>
<evidence type="ECO:0000313" key="2">
    <source>
        <dbReference type="Proteomes" id="UP000381093"/>
    </source>
</evidence>